<evidence type="ECO:0000256" key="1">
    <source>
        <dbReference type="SAM" id="SignalP"/>
    </source>
</evidence>
<dbReference type="AlphaFoldDB" id="G4TDB9"/>
<dbReference type="HOGENOM" id="CLU_1982418_0_0_1"/>
<evidence type="ECO:0000313" key="2">
    <source>
        <dbReference type="EMBL" id="CCA69312.2"/>
    </source>
</evidence>
<feature type="signal peptide" evidence="1">
    <location>
        <begin position="1"/>
        <end position="19"/>
    </location>
</feature>
<keyword evidence="1" id="KW-0732">Signal</keyword>
<name>G4TDB9_SERID</name>
<gene>
    <name evidence="2" type="ORF">PIIN_03211</name>
</gene>
<dbReference type="eggNOG" id="ENOG502SCB5">
    <property type="taxonomic scope" value="Eukaryota"/>
</dbReference>
<sequence>MKFTTVFVTLAIFASSAFAAAVADDETAVIARARSEDAAGSVDLLKRACNYNTPCKGYYWSKGLHCGDGNYGCVYGHVYQVGSDTNVCDYGVRTSCQKCGKLSC</sequence>
<keyword evidence="3" id="KW-1185">Reference proteome</keyword>
<accession>G4TDB9</accession>
<feature type="chain" id="PRO_5013197976" evidence="1">
    <location>
        <begin position="20"/>
        <end position="104"/>
    </location>
</feature>
<organism evidence="2 3">
    <name type="scientific">Serendipita indica (strain DSM 11827)</name>
    <name type="common">Root endophyte fungus</name>
    <name type="synonym">Piriformospora indica</name>
    <dbReference type="NCBI Taxonomy" id="1109443"/>
    <lineage>
        <taxon>Eukaryota</taxon>
        <taxon>Fungi</taxon>
        <taxon>Dikarya</taxon>
        <taxon>Basidiomycota</taxon>
        <taxon>Agaricomycotina</taxon>
        <taxon>Agaricomycetes</taxon>
        <taxon>Sebacinales</taxon>
        <taxon>Serendipitaceae</taxon>
        <taxon>Serendipita</taxon>
    </lineage>
</organism>
<protein>
    <submittedName>
        <fullName evidence="2">FGB1 fungal glucan binding 1</fullName>
    </submittedName>
</protein>
<dbReference type="Proteomes" id="UP000007148">
    <property type="component" value="Unassembled WGS sequence"/>
</dbReference>
<reference evidence="2 3" key="1">
    <citation type="journal article" date="2011" name="PLoS Pathog.">
        <title>Endophytic Life Strategies Decoded by Genome and Transcriptome Analyses of the Mutualistic Root Symbiont Piriformospora indica.</title>
        <authorList>
            <person name="Zuccaro A."/>
            <person name="Lahrmann U."/>
            <person name="Guldener U."/>
            <person name="Langen G."/>
            <person name="Pfiffi S."/>
            <person name="Biedenkopf D."/>
            <person name="Wong P."/>
            <person name="Samans B."/>
            <person name="Grimm C."/>
            <person name="Basiewicz M."/>
            <person name="Murat C."/>
            <person name="Martin F."/>
            <person name="Kogel K.H."/>
        </authorList>
    </citation>
    <scope>NUCLEOTIDE SEQUENCE [LARGE SCALE GENOMIC DNA]</scope>
    <source>
        <strain evidence="2 3">DSM 11827</strain>
    </source>
</reference>
<proteinExistence type="predicted"/>
<dbReference type="OrthoDB" id="2443686at2759"/>
<dbReference type="EMBL" id="CAFZ01000052">
    <property type="protein sequence ID" value="CCA69312.2"/>
    <property type="molecule type" value="Genomic_DNA"/>
</dbReference>
<dbReference type="InParanoid" id="G4TDB9"/>
<evidence type="ECO:0000313" key="3">
    <source>
        <dbReference type="Proteomes" id="UP000007148"/>
    </source>
</evidence>